<protein>
    <submittedName>
        <fullName evidence="2">Uncharacterized protein</fullName>
    </submittedName>
</protein>
<gene>
    <name evidence="2" type="ORF">RRG08_000821</name>
</gene>
<feature type="region of interest" description="Disordered" evidence="1">
    <location>
        <begin position="58"/>
        <end position="103"/>
    </location>
</feature>
<accession>A0AAE1B0Z6</accession>
<dbReference type="AlphaFoldDB" id="A0AAE1B0Z6"/>
<name>A0AAE1B0Z6_9GAST</name>
<keyword evidence="3" id="KW-1185">Reference proteome</keyword>
<dbReference type="EMBL" id="JAWDGP010000776">
    <property type="protein sequence ID" value="KAK3797329.1"/>
    <property type="molecule type" value="Genomic_DNA"/>
</dbReference>
<feature type="compositionally biased region" description="Polar residues" evidence="1">
    <location>
        <begin position="83"/>
        <end position="93"/>
    </location>
</feature>
<evidence type="ECO:0000313" key="3">
    <source>
        <dbReference type="Proteomes" id="UP001283361"/>
    </source>
</evidence>
<dbReference type="Proteomes" id="UP001283361">
    <property type="component" value="Unassembled WGS sequence"/>
</dbReference>
<sequence length="143" mass="16323">MFSSADSERNLPVKKINQTRFNVTLVRLTTDNLASFSGIWTTSKERSKVVETCDPQLSGKEICPSERGPFSLGERLSVRGQGERQTGSEGRSNNQRRVKDRTTEFKRKRWKQSGRETEYVRYGRGGPPTRLGERHVTGNRIMC</sequence>
<comment type="caution">
    <text evidence="2">The sequence shown here is derived from an EMBL/GenBank/DDBJ whole genome shotgun (WGS) entry which is preliminary data.</text>
</comment>
<evidence type="ECO:0000256" key="1">
    <source>
        <dbReference type="SAM" id="MobiDB-lite"/>
    </source>
</evidence>
<reference evidence="2" key="1">
    <citation type="journal article" date="2023" name="G3 (Bethesda)">
        <title>A reference genome for the long-term kleptoplast-retaining sea slug Elysia crispata morphotype clarki.</title>
        <authorList>
            <person name="Eastman K.E."/>
            <person name="Pendleton A.L."/>
            <person name="Shaikh M.A."/>
            <person name="Suttiyut T."/>
            <person name="Ogas R."/>
            <person name="Tomko P."/>
            <person name="Gavelis G."/>
            <person name="Widhalm J.R."/>
            <person name="Wisecaver J.H."/>
        </authorList>
    </citation>
    <scope>NUCLEOTIDE SEQUENCE</scope>
    <source>
        <strain evidence="2">ECLA1</strain>
    </source>
</reference>
<proteinExistence type="predicted"/>
<organism evidence="2 3">
    <name type="scientific">Elysia crispata</name>
    <name type="common">lettuce slug</name>
    <dbReference type="NCBI Taxonomy" id="231223"/>
    <lineage>
        <taxon>Eukaryota</taxon>
        <taxon>Metazoa</taxon>
        <taxon>Spiralia</taxon>
        <taxon>Lophotrochozoa</taxon>
        <taxon>Mollusca</taxon>
        <taxon>Gastropoda</taxon>
        <taxon>Heterobranchia</taxon>
        <taxon>Euthyneura</taxon>
        <taxon>Panpulmonata</taxon>
        <taxon>Sacoglossa</taxon>
        <taxon>Placobranchoidea</taxon>
        <taxon>Plakobranchidae</taxon>
        <taxon>Elysia</taxon>
    </lineage>
</organism>
<evidence type="ECO:0000313" key="2">
    <source>
        <dbReference type="EMBL" id="KAK3797329.1"/>
    </source>
</evidence>